<gene>
    <name evidence="1" type="ORF">QAD02_021586</name>
</gene>
<keyword evidence="2" id="KW-1185">Reference proteome</keyword>
<dbReference type="EMBL" id="CM056741">
    <property type="protein sequence ID" value="KAJ8685793.1"/>
    <property type="molecule type" value="Genomic_DNA"/>
</dbReference>
<comment type="caution">
    <text evidence="1">The sequence shown here is derived from an EMBL/GenBank/DDBJ whole genome shotgun (WGS) entry which is preliminary data.</text>
</comment>
<evidence type="ECO:0000313" key="1">
    <source>
        <dbReference type="EMBL" id="KAJ8685793.1"/>
    </source>
</evidence>
<accession>A0ACC2PQP3</accession>
<organism evidence="1 2">
    <name type="scientific">Eretmocerus hayati</name>
    <dbReference type="NCBI Taxonomy" id="131215"/>
    <lineage>
        <taxon>Eukaryota</taxon>
        <taxon>Metazoa</taxon>
        <taxon>Ecdysozoa</taxon>
        <taxon>Arthropoda</taxon>
        <taxon>Hexapoda</taxon>
        <taxon>Insecta</taxon>
        <taxon>Pterygota</taxon>
        <taxon>Neoptera</taxon>
        <taxon>Endopterygota</taxon>
        <taxon>Hymenoptera</taxon>
        <taxon>Apocrita</taxon>
        <taxon>Proctotrupomorpha</taxon>
        <taxon>Chalcidoidea</taxon>
        <taxon>Aphelinidae</taxon>
        <taxon>Aphelininae</taxon>
        <taxon>Eretmocerus</taxon>
    </lineage>
</organism>
<name>A0ACC2PQP3_9HYME</name>
<protein>
    <submittedName>
        <fullName evidence="1">Uncharacterized protein</fullName>
    </submittedName>
</protein>
<sequence length="128" mass="14513">MDADITPEYRLQAPRMHKWTILHHSPSKAVWDWVILVLVIYTAISTPYVAAFLLPEPSYRIKRINSSFSDDDPMIAIDIVGKKSVSSTDWDTSFRRLCYVPFVSFGAPKSAHEEIPLSRNKSQCTAIG</sequence>
<evidence type="ECO:0000313" key="2">
    <source>
        <dbReference type="Proteomes" id="UP001239111"/>
    </source>
</evidence>
<dbReference type="Proteomes" id="UP001239111">
    <property type="component" value="Chromosome 1"/>
</dbReference>
<proteinExistence type="predicted"/>
<reference evidence="1" key="1">
    <citation type="submission" date="2023-04" db="EMBL/GenBank/DDBJ databases">
        <title>A chromosome-level genome assembly of the parasitoid wasp Eretmocerus hayati.</title>
        <authorList>
            <person name="Zhong Y."/>
            <person name="Liu S."/>
            <person name="Liu Y."/>
        </authorList>
    </citation>
    <scope>NUCLEOTIDE SEQUENCE</scope>
    <source>
        <strain evidence="1">ZJU_SS_LIU_2023</strain>
    </source>
</reference>